<keyword evidence="3" id="KW-1185">Reference proteome</keyword>
<evidence type="ECO:0000313" key="2">
    <source>
        <dbReference type="EMBL" id="PFH53974.1"/>
    </source>
</evidence>
<feature type="domain" description="F-box" evidence="1">
    <location>
        <begin position="1"/>
        <end position="50"/>
    </location>
</feature>
<sequence>MGITKLPPELLTEAFIFATHIDPLVPLRLRCVCRWWRCIVDSSPSIWQRLLLSDKVAHSRYRALLWTKKSLPLPFDINLDITDSDTLLPHLSSLVAFVDRWRTVKLNDAWEVRLVDFQLSPASLRTLVIDIQDSEFDEWEVFSVPQPKPIITTSLKNPSTYAMNITLTRLPQPHLLTPFSFTHLEINESHFGGHQTHPFRVLSFLTMFPALQCFEFAGWPHDDEAHNELFPIVHLPDLHTLSLRNTCSARAILSHIYAPQLRVLYLYHLNVDFRLLQLGAGASLPEPGDSDDEANDYSQSPWSDHATGMGLRKLIMRCNPPIRVLEMDFSDMRTKDFKFVFESLPTLQEFMIVASDMSDTVINLLRPYRKFGVNEAEGGMMVVRLPALQRLELFSCQRLSGGVIVDALGSRVAYTDQHSSGDTLSDVSIVNCEGFTSMHGQTLSRVLGRRLRLD</sequence>
<name>A0A2A9NWY7_9AGAR</name>
<gene>
    <name evidence="2" type="ORF">AMATHDRAFT_136349</name>
</gene>
<dbReference type="Gene3D" id="1.20.1280.50">
    <property type="match status" value="1"/>
</dbReference>
<evidence type="ECO:0000313" key="3">
    <source>
        <dbReference type="Proteomes" id="UP000242287"/>
    </source>
</evidence>
<dbReference type="InterPro" id="IPR036047">
    <property type="entry name" value="F-box-like_dom_sf"/>
</dbReference>
<protein>
    <recommendedName>
        <fullName evidence="1">F-box domain-containing protein</fullName>
    </recommendedName>
</protein>
<dbReference type="Proteomes" id="UP000242287">
    <property type="component" value="Unassembled WGS sequence"/>
</dbReference>
<dbReference type="OrthoDB" id="3359674at2759"/>
<accession>A0A2A9NWY7</accession>
<evidence type="ECO:0000259" key="1">
    <source>
        <dbReference type="PROSITE" id="PS50181"/>
    </source>
</evidence>
<dbReference type="EMBL" id="KZ301971">
    <property type="protein sequence ID" value="PFH53974.1"/>
    <property type="molecule type" value="Genomic_DNA"/>
</dbReference>
<reference evidence="2 3" key="1">
    <citation type="submission" date="2014-02" db="EMBL/GenBank/DDBJ databases">
        <title>Transposable element dynamics among asymbiotic and ectomycorrhizal Amanita fungi.</title>
        <authorList>
            <consortium name="DOE Joint Genome Institute"/>
            <person name="Hess J."/>
            <person name="Skrede I."/>
            <person name="Wolfe B."/>
            <person name="LaButti K."/>
            <person name="Ohm R.A."/>
            <person name="Grigoriev I.V."/>
            <person name="Pringle A."/>
        </authorList>
    </citation>
    <scope>NUCLEOTIDE SEQUENCE [LARGE SCALE GENOMIC DNA]</scope>
    <source>
        <strain evidence="2 3">SKay4041</strain>
    </source>
</reference>
<dbReference type="Gene3D" id="3.80.10.10">
    <property type="entry name" value="Ribonuclease Inhibitor"/>
    <property type="match status" value="1"/>
</dbReference>
<dbReference type="PROSITE" id="PS50181">
    <property type="entry name" value="FBOX"/>
    <property type="match status" value="1"/>
</dbReference>
<dbReference type="InterPro" id="IPR032675">
    <property type="entry name" value="LRR_dom_sf"/>
</dbReference>
<dbReference type="SUPFAM" id="SSF81383">
    <property type="entry name" value="F-box domain"/>
    <property type="match status" value="1"/>
</dbReference>
<dbReference type="SUPFAM" id="SSF52047">
    <property type="entry name" value="RNI-like"/>
    <property type="match status" value="1"/>
</dbReference>
<dbReference type="AlphaFoldDB" id="A0A2A9NWY7"/>
<proteinExistence type="predicted"/>
<organism evidence="2 3">
    <name type="scientific">Amanita thiersii Skay4041</name>
    <dbReference type="NCBI Taxonomy" id="703135"/>
    <lineage>
        <taxon>Eukaryota</taxon>
        <taxon>Fungi</taxon>
        <taxon>Dikarya</taxon>
        <taxon>Basidiomycota</taxon>
        <taxon>Agaricomycotina</taxon>
        <taxon>Agaricomycetes</taxon>
        <taxon>Agaricomycetidae</taxon>
        <taxon>Agaricales</taxon>
        <taxon>Pluteineae</taxon>
        <taxon>Amanitaceae</taxon>
        <taxon>Amanita</taxon>
    </lineage>
</organism>
<dbReference type="STRING" id="703135.A0A2A9NWY7"/>
<dbReference type="InterPro" id="IPR001810">
    <property type="entry name" value="F-box_dom"/>
</dbReference>